<dbReference type="PANTHER" id="PTHR43133">
    <property type="entry name" value="RNA POLYMERASE ECF-TYPE SIGMA FACTO"/>
    <property type="match status" value="1"/>
</dbReference>
<dbReference type="InterPro" id="IPR036388">
    <property type="entry name" value="WH-like_DNA-bd_sf"/>
</dbReference>
<keyword evidence="5" id="KW-0804">Transcription</keyword>
<sequence length="215" mass="23104">MDPATYRQLHTRARRLTPTAAEAEDLVQDTLVAALEAGRSDMPWLQGVLRKLAAMQARGAGRRRRRELQADPGTGTATQDALATAATTATLRSTLAGLPPAARRVAVLAVHGLSADEIRWLLGLTATAFRQRLSSIRRGLRSLPPATRAEQVALAYLRDPARSVELEFGLLRRALKAAMRAGAGLGTHDHDGHLLVVRDLRPLDGAHTSGSHGNK</sequence>
<dbReference type="AlphaFoldDB" id="A0A514BU90"/>
<protein>
    <submittedName>
        <fullName evidence="8">Sigma-70 family RNA polymerase sigma factor</fullName>
    </submittedName>
</protein>
<evidence type="ECO:0000256" key="6">
    <source>
        <dbReference type="SAM" id="MobiDB-lite"/>
    </source>
</evidence>
<evidence type="ECO:0000313" key="8">
    <source>
        <dbReference type="EMBL" id="QDH70963.1"/>
    </source>
</evidence>
<dbReference type="Pfam" id="PF04542">
    <property type="entry name" value="Sigma70_r2"/>
    <property type="match status" value="1"/>
</dbReference>
<keyword evidence="4" id="KW-0238">DNA-binding</keyword>
<evidence type="ECO:0000313" key="9">
    <source>
        <dbReference type="Proteomes" id="UP000317199"/>
    </source>
</evidence>
<proteinExistence type="inferred from homology"/>
<dbReference type="GO" id="GO:0016987">
    <property type="term" value="F:sigma factor activity"/>
    <property type="evidence" value="ECO:0007669"/>
    <property type="project" value="UniProtKB-KW"/>
</dbReference>
<name>A0A514BU90_9GAMM</name>
<reference evidence="8 9" key="1">
    <citation type="submission" date="2019-06" db="EMBL/GenBank/DDBJ databases">
        <title>Lysobacter alkalisoli sp. nov. isolated from saline-alkali soil.</title>
        <authorList>
            <person name="Sun J.-Q."/>
            <person name="Xu L."/>
        </authorList>
    </citation>
    <scope>NUCLEOTIDE SEQUENCE [LARGE SCALE GENOMIC DNA]</scope>
    <source>
        <strain evidence="8 9">SJ-36</strain>
    </source>
</reference>
<dbReference type="Gene3D" id="1.10.1740.10">
    <property type="match status" value="1"/>
</dbReference>
<keyword evidence="9" id="KW-1185">Reference proteome</keyword>
<evidence type="ECO:0000256" key="4">
    <source>
        <dbReference type="ARBA" id="ARBA00023125"/>
    </source>
</evidence>
<dbReference type="InterPro" id="IPR013325">
    <property type="entry name" value="RNA_pol_sigma_r2"/>
</dbReference>
<evidence type="ECO:0000256" key="1">
    <source>
        <dbReference type="ARBA" id="ARBA00010641"/>
    </source>
</evidence>
<dbReference type="RefSeq" id="WP_141624295.1">
    <property type="nucleotide sequence ID" value="NZ_CP041242.1"/>
</dbReference>
<dbReference type="KEGG" id="lyj:FKV23_13360"/>
<dbReference type="InterPro" id="IPR007627">
    <property type="entry name" value="RNA_pol_sigma70_r2"/>
</dbReference>
<dbReference type="SUPFAM" id="SSF88659">
    <property type="entry name" value="Sigma3 and sigma4 domains of RNA polymerase sigma factors"/>
    <property type="match status" value="1"/>
</dbReference>
<dbReference type="InterPro" id="IPR013324">
    <property type="entry name" value="RNA_pol_sigma_r3/r4-like"/>
</dbReference>
<dbReference type="OrthoDB" id="1524900at2"/>
<organism evidence="8 9">
    <name type="scientific">Marilutibacter alkalisoli</name>
    <dbReference type="NCBI Taxonomy" id="2591633"/>
    <lineage>
        <taxon>Bacteria</taxon>
        <taxon>Pseudomonadati</taxon>
        <taxon>Pseudomonadota</taxon>
        <taxon>Gammaproteobacteria</taxon>
        <taxon>Lysobacterales</taxon>
        <taxon>Lysobacteraceae</taxon>
        <taxon>Marilutibacter</taxon>
    </lineage>
</organism>
<dbReference type="PANTHER" id="PTHR43133:SF8">
    <property type="entry name" value="RNA POLYMERASE SIGMA FACTOR HI_1459-RELATED"/>
    <property type="match status" value="1"/>
</dbReference>
<keyword evidence="3" id="KW-0731">Sigma factor</keyword>
<accession>A0A514BU90</accession>
<gene>
    <name evidence="8" type="ORF">FKV23_13360</name>
</gene>
<dbReference type="EMBL" id="CP041242">
    <property type="protein sequence ID" value="QDH70963.1"/>
    <property type="molecule type" value="Genomic_DNA"/>
</dbReference>
<dbReference type="InterPro" id="IPR039425">
    <property type="entry name" value="RNA_pol_sigma-70-like"/>
</dbReference>
<evidence type="ECO:0000256" key="5">
    <source>
        <dbReference type="ARBA" id="ARBA00023163"/>
    </source>
</evidence>
<dbReference type="GO" id="GO:0006352">
    <property type="term" value="P:DNA-templated transcription initiation"/>
    <property type="evidence" value="ECO:0007669"/>
    <property type="project" value="InterPro"/>
</dbReference>
<evidence type="ECO:0000259" key="7">
    <source>
        <dbReference type="Pfam" id="PF04542"/>
    </source>
</evidence>
<keyword evidence="2" id="KW-0805">Transcription regulation</keyword>
<comment type="similarity">
    <text evidence="1">Belongs to the sigma-70 factor family. ECF subfamily.</text>
</comment>
<dbReference type="Proteomes" id="UP000317199">
    <property type="component" value="Chromosome"/>
</dbReference>
<dbReference type="GO" id="GO:0003677">
    <property type="term" value="F:DNA binding"/>
    <property type="evidence" value="ECO:0007669"/>
    <property type="project" value="UniProtKB-KW"/>
</dbReference>
<feature type="region of interest" description="Disordered" evidence="6">
    <location>
        <begin position="60"/>
        <end position="79"/>
    </location>
</feature>
<evidence type="ECO:0000256" key="3">
    <source>
        <dbReference type="ARBA" id="ARBA00023082"/>
    </source>
</evidence>
<feature type="domain" description="RNA polymerase sigma-70 region 2" evidence="7">
    <location>
        <begin position="6"/>
        <end position="37"/>
    </location>
</feature>
<dbReference type="SUPFAM" id="SSF88946">
    <property type="entry name" value="Sigma2 domain of RNA polymerase sigma factors"/>
    <property type="match status" value="1"/>
</dbReference>
<dbReference type="Gene3D" id="1.10.10.10">
    <property type="entry name" value="Winged helix-like DNA-binding domain superfamily/Winged helix DNA-binding domain"/>
    <property type="match status" value="1"/>
</dbReference>
<evidence type="ECO:0000256" key="2">
    <source>
        <dbReference type="ARBA" id="ARBA00023015"/>
    </source>
</evidence>